<evidence type="ECO:0000256" key="1">
    <source>
        <dbReference type="SAM" id="MobiDB-lite"/>
    </source>
</evidence>
<comment type="caution">
    <text evidence="2">The sequence shown here is derived from an EMBL/GenBank/DDBJ whole genome shotgun (WGS) entry which is preliminary data.</text>
</comment>
<feature type="region of interest" description="Disordered" evidence="1">
    <location>
        <begin position="116"/>
        <end position="155"/>
    </location>
</feature>
<protein>
    <submittedName>
        <fullName evidence="2">Uncharacterized protein</fullName>
    </submittedName>
</protein>
<evidence type="ECO:0000313" key="2">
    <source>
        <dbReference type="EMBL" id="KAL0945811.1"/>
    </source>
</evidence>
<keyword evidence="3" id="KW-1185">Reference proteome</keyword>
<sequence length="298" mass="31955">MIIPSLSLKRSGVGDHIVRDAPPPDYTLYQKEIGGSVTRPVSATLVPPGTGLEQDQFLRRSPSEQPLLSLQPPPQPSTSSLSLSSRSAALGPILQVHDQWSTHFAIPAREALSSTWTLPTTSPTPHTISVDTVSPPPQSSTERASSTRKIWPSAAPLGLSPTNHVSITRSATIRGAFGIDATQRMPDSWMARVPQLHSDAVGQGGDGSNSISRSLRRSQTDSTTAGDGHGSRDKPDANLLLSVDRGHIDVDVYLVGYADAPVALENHVEHGPQVHLKVCRRGTSRNRRPLLARIVSLQ</sequence>
<accession>A0ABR3IR76</accession>
<feature type="compositionally biased region" description="Low complexity" evidence="1">
    <location>
        <begin position="116"/>
        <end position="127"/>
    </location>
</feature>
<proteinExistence type="predicted"/>
<dbReference type="Proteomes" id="UP001556367">
    <property type="component" value="Unassembled WGS sequence"/>
</dbReference>
<evidence type="ECO:0000313" key="3">
    <source>
        <dbReference type="Proteomes" id="UP001556367"/>
    </source>
</evidence>
<organism evidence="2 3">
    <name type="scientific">Hohenbuehelia grisea</name>
    <dbReference type="NCBI Taxonomy" id="104357"/>
    <lineage>
        <taxon>Eukaryota</taxon>
        <taxon>Fungi</taxon>
        <taxon>Dikarya</taxon>
        <taxon>Basidiomycota</taxon>
        <taxon>Agaricomycotina</taxon>
        <taxon>Agaricomycetes</taxon>
        <taxon>Agaricomycetidae</taxon>
        <taxon>Agaricales</taxon>
        <taxon>Pleurotineae</taxon>
        <taxon>Pleurotaceae</taxon>
        <taxon>Hohenbuehelia</taxon>
    </lineage>
</organism>
<feature type="compositionally biased region" description="Polar residues" evidence="1">
    <location>
        <begin position="139"/>
        <end position="148"/>
    </location>
</feature>
<reference evidence="3" key="1">
    <citation type="submission" date="2024-06" db="EMBL/GenBank/DDBJ databases">
        <title>Multi-omics analyses provide insights into the biosynthesis of the anticancer antibiotic pleurotin in Hohenbuehelia grisea.</title>
        <authorList>
            <person name="Weaver J.A."/>
            <person name="Alberti F."/>
        </authorList>
    </citation>
    <scope>NUCLEOTIDE SEQUENCE [LARGE SCALE GENOMIC DNA]</scope>
    <source>
        <strain evidence="3">T-177</strain>
    </source>
</reference>
<feature type="region of interest" description="Disordered" evidence="1">
    <location>
        <begin position="198"/>
        <end position="237"/>
    </location>
</feature>
<dbReference type="EMBL" id="JASNQZ010000015">
    <property type="protein sequence ID" value="KAL0945811.1"/>
    <property type="molecule type" value="Genomic_DNA"/>
</dbReference>
<feature type="region of interest" description="Disordered" evidence="1">
    <location>
        <begin position="63"/>
        <end position="84"/>
    </location>
</feature>
<gene>
    <name evidence="2" type="ORF">HGRIS_012097</name>
</gene>
<name>A0ABR3IR76_9AGAR</name>